<name>A0A0G1T199_9BACT</name>
<dbReference type="Proteomes" id="UP000034879">
    <property type="component" value="Unassembled WGS sequence"/>
</dbReference>
<proteinExistence type="predicted"/>
<dbReference type="EMBL" id="LCOJ01000010">
    <property type="protein sequence ID" value="KKU75534.1"/>
    <property type="molecule type" value="Genomic_DNA"/>
</dbReference>
<sequence>MKKYLKLPPGINLAKSNIFSVNLPYYLLSQGAGRSLAKENKPWIVFWGVPFKNLPMVYADVAGFVSQTNLCLDYLRREYSGYELLYKPHPNETGEQTMLDLTGFTILSQKEVSEFFILKNFDKIQQVFSTYSSAAMTAYKFGLEAHIFLPLIEPFLTKANQEGNREYYKRLPNEFFISDLDHKPEPNYLTIPTMPDPLLQSNLIQLLAGQSSGTVWFILGDPGSLTSVILLARFVKSLIPSLATGLIIEKHHRWKMMDLDAVEKFFDRTLIYPRWLASVRPWRVWKQIKTAWALRHAPIARNDILMCLNYTSFVENCLLSYFSANRKIAFIKKETLEFCYGVKEPDFFQIYFSRIGHRFYQKIVQPLLRLYPTVFLEDPVRVANFDRYLMPVNDLYDQVYVY</sequence>
<protein>
    <submittedName>
        <fullName evidence="1">Uncharacterized protein</fullName>
    </submittedName>
</protein>
<accession>A0A0G1T199</accession>
<reference evidence="1 2" key="1">
    <citation type="journal article" date="2015" name="Nature">
        <title>rRNA introns, odd ribosomes, and small enigmatic genomes across a large radiation of phyla.</title>
        <authorList>
            <person name="Brown C.T."/>
            <person name="Hug L.A."/>
            <person name="Thomas B.C."/>
            <person name="Sharon I."/>
            <person name="Castelle C.J."/>
            <person name="Singh A."/>
            <person name="Wilkins M.J."/>
            <person name="Williams K.H."/>
            <person name="Banfield J.F."/>
        </authorList>
    </citation>
    <scope>NUCLEOTIDE SEQUENCE [LARGE SCALE GENOMIC DNA]</scope>
</reference>
<gene>
    <name evidence="1" type="ORF">UY01_C0010G0011</name>
</gene>
<evidence type="ECO:0000313" key="2">
    <source>
        <dbReference type="Proteomes" id="UP000034879"/>
    </source>
</evidence>
<comment type="caution">
    <text evidence="1">The sequence shown here is derived from an EMBL/GenBank/DDBJ whole genome shotgun (WGS) entry which is preliminary data.</text>
</comment>
<organism evidence="1 2">
    <name type="scientific">Candidatus Nomurabacteria bacterium GW2011_GWB1_47_6</name>
    <dbReference type="NCBI Taxonomy" id="1618749"/>
    <lineage>
        <taxon>Bacteria</taxon>
        <taxon>Candidatus Nomuraibacteriota</taxon>
    </lineage>
</organism>
<dbReference type="AlphaFoldDB" id="A0A0G1T199"/>
<evidence type="ECO:0000313" key="1">
    <source>
        <dbReference type="EMBL" id="KKU75534.1"/>
    </source>
</evidence>